<evidence type="ECO:0000256" key="1">
    <source>
        <dbReference type="SAM" id="MobiDB-lite"/>
    </source>
</evidence>
<feature type="region of interest" description="Disordered" evidence="1">
    <location>
        <begin position="68"/>
        <end position="109"/>
    </location>
</feature>
<reference evidence="2 3" key="1">
    <citation type="submission" date="2020-08" db="EMBL/GenBank/DDBJ databases">
        <authorList>
            <person name="Seo M.-J."/>
        </authorList>
    </citation>
    <scope>NUCLEOTIDE SEQUENCE [LARGE SCALE GENOMIC DNA]</scope>
    <source>
        <strain evidence="2 3">MBLA0160</strain>
    </source>
</reference>
<organism evidence="2 3">
    <name type="scientific">Halobellus ruber</name>
    <dbReference type="NCBI Taxonomy" id="2761102"/>
    <lineage>
        <taxon>Archaea</taxon>
        <taxon>Methanobacteriati</taxon>
        <taxon>Methanobacteriota</taxon>
        <taxon>Stenosarchaea group</taxon>
        <taxon>Halobacteria</taxon>
        <taxon>Halobacteriales</taxon>
        <taxon>Haloferacaceae</taxon>
        <taxon>Halobellus</taxon>
    </lineage>
</organism>
<comment type="caution">
    <text evidence="2">The sequence shown here is derived from an EMBL/GenBank/DDBJ whole genome shotgun (WGS) entry which is preliminary data.</text>
</comment>
<keyword evidence="3" id="KW-1185">Reference proteome</keyword>
<accession>A0A7J9SIX4</accession>
<evidence type="ECO:0000313" key="3">
    <source>
        <dbReference type="Proteomes" id="UP000546257"/>
    </source>
</evidence>
<sequence length="186" mass="19289">MIAVAVVLGATITAYTADLTSDTQPTAPAIEASDDPVAALDDGERAVVITLTAGDAVRTSHLYVVGSKPLDVGGRPGESSTPANDEYASRREKFTESSGDNPPQVGIGDTWEAGETVYVDPERSVDGVTISIYWTSDPVEGINPGTPRGDAAYELVTVEIGSTTQLRPGDAGVTPTFNPVASLPRV</sequence>
<proteinExistence type="predicted"/>
<protein>
    <submittedName>
        <fullName evidence="2">Type IV pilin</fullName>
    </submittedName>
</protein>
<gene>
    <name evidence="2" type="ORF">H5V44_11465</name>
</gene>
<dbReference type="Proteomes" id="UP000546257">
    <property type="component" value="Unassembled WGS sequence"/>
</dbReference>
<evidence type="ECO:0000313" key="2">
    <source>
        <dbReference type="EMBL" id="MBB6646894.1"/>
    </source>
</evidence>
<name>A0A7J9SIX4_9EURY</name>
<dbReference type="EMBL" id="JACKXD010000003">
    <property type="protein sequence ID" value="MBB6646894.1"/>
    <property type="molecule type" value="Genomic_DNA"/>
</dbReference>
<dbReference type="AlphaFoldDB" id="A0A7J9SIX4"/>